<sequence length="174" mass="18721">LIDAAGLAPATPAIDVGGGASPLVDALLARGWSDLTVLDISGAALAHARARLGEAARGVRWIEADVTGWTPEPGRYGLWHDRAVLHFLTAPGARARYAERLRTALRPGGWAVIATFAPDGPERCSGLPVRRYDAALLLETLGDGLELVEERRETHRTPAGAEQRFAWFLLRRTA</sequence>
<evidence type="ECO:0000259" key="1">
    <source>
        <dbReference type="Pfam" id="PF13649"/>
    </source>
</evidence>
<comment type="caution">
    <text evidence="2">The sequence shown here is derived from an EMBL/GenBank/DDBJ whole genome shotgun (WGS) entry which is preliminary data.</text>
</comment>
<dbReference type="Pfam" id="PF13649">
    <property type="entry name" value="Methyltransf_25"/>
    <property type="match status" value="1"/>
</dbReference>
<dbReference type="GO" id="GO:0032259">
    <property type="term" value="P:methylation"/>
    <property type="evidence" value="ECO:0007669"/>
    <property type="project" value="UniProtKB-KW"/>
</dbReference>
<dbReference type="InterPro" id="IPR041698">
    <property type="entry name" value="Methyltransf_25"/>
</dbReference>
<name>A0A7C5SRH7_9DEIN</name>
<protein>
    <submittedName>
        <fullName evidence="2">Class I SAM-dependent methyltransferase</fullName>
    </submittedName>
</protein>
<dbReference type="PANTHER" id="PTHR12843:SF5">
    <property type="entry name" value="EEF1A LYSINE METHYLTRANSFERASE 2"/>
    <property type="match status" value="1"/>
</dbReference>
<organism evidence="2">
    <name type="scientific">Oceanithermus profundus</name>
    <dbReference type="NCBI Taxonomy" id="187137"/>
    <lineage>
        <taxon>Bacteria</taxon>
        <taxon>Thermotogati</taxon>
        <taxon>Deinococcota</taxon>
        <taxon>Deinococci</taxon>
        <taxon>Thermales</taxon>
        <taxon>Thermaceae</taxon>
        <taxon>Oceanithermus</taxon>
    </lineage>
</organism>
<keyword evidence="2" id="KW-0489">Methyltransferase</keyword>
<dbReference type="SUPFAM" id="SSF53335">
    <property type="entry name" value="S-adenosyl-L-methionine-dependent methyltransferases"/>
    <property type="match status" value="1"/>
</dbReference>
<dbReference type="Proteomes" id="UP000886105">
    <property type="component" value="Unassembled WGS sequence"/>
</dbReference>
<dbReference type="GO" id="GO:0008168">
    <property type="term" value="F:methyltransferase activity"/>
    <property type="evidence" value="ECO:0007669"/>
    <property type="project" value="UniProtKB-KW"/>
</dbReference>
<feature type="domain" description="Methyltransferase" evidence="1">
    <location>
        <begin position="14"/>
        <end position="109"/>
    </location>
</feature>
<dbReference type="AlphaFoldDB" id="A0A7C5SRH7"/>
<dbReference type="EMBL" id="DRNZ01000135">
    <property type="protein sequence ID" value="HHO57931.1"/>
    <property type="molecule type" value="Genomic_DNA"/>
</dbReference>
<feature type="non-terminal residue" evidence="2">
    <location>
        <position position="1"/>
    </location>
</feature>
<dbReference type="InterPro" id="IPR029063">
    <property type="entry name" value="SAM-dependent_MTases_sf"/>
</dbReference>
<dbReference type="PANTHER" id="PTHR12843">
    <property type="entry name" value="PROTEIN-LYSINE N-METHYLTRANSFERASE METTL10"/>
    <property type="match status" value="1"/>
</dbReference>
<gene>
    <name evidence="2" type="ORF">ENJ85_02040</name>
</gene>
<accession>A0A7C5SRH7</accession>
<proteinExistence type="predicted"/>
<dbReference type="Gene3D" id="3.40.50.150">
    <property type="entry name" value="Vaccinia Virus protein VP39"/>
    <property type="match status" value="1"/>
</dbReference>
<keyword evidence="2" id="KW-0808">Transferase</keyword>
<reference evidence="2" key="1">
    <citation type="journal article" date="2020" name="mSystems">
        <title>Genome- and Community-Level Interaction Insights into Carbon Utilization and Element Cycling Functions of Hydrothermarchaeota in Hydrothermal Sediment.</title>
        <authorList>
            <person name="Zhou Z."/>
            <person name="Liu Y."/>
            <person name="Xu W."/>
            <person name="Pan J."/>
            <person name="Luo Z.H."/>
            <person name="Li M."/>
        </authorList>
    </citation>
    <scope>NUCLEOTIDE SEQUENCE [LARGE SCALE GENOMIC DNA]</scope>
    <source>
        <strain evidence="2">HyVt-523</strain>
    </source>
</reference>
<evidence type="ECO:0000313" key="2">
    <source>
        <dbReference type="EMBL" id="HHO57931.1"/>
    </source>
</evidence>